<dbReference type="Proteomes" id="UP001187471">
    <property type="component" value="Unassembled WGS sequence"/>
</dbReference>
<dbReference type="PANTHER" id="PTHR47481:SF22">
    <property type="entry name" value="RETROTRANSPOSON GAG DOMAIN-CONTAINING PROTEIN"/>
    <property type="match status" value="1"/>
</dbReference>
<reference evidence="1" key="1">
    <citation type="submission" date="2022-12" db="EMBL/GenBank/DDBJ databases">
        <title>Draft genome assemblies for two species of Escallonia (Escalloniales).</title>
        <authorList>
            <person name="Chanderbali A."/>
            <person name="Dervinis C."/>
            <person name="Anghel I."/>
            <person name="Soltis D."/>
            <person name="Soltis P."/>
            <person name="Zapata F."/>
        </authorList>
    </citation>
    <scope>NUCLEOTIDE SEQUENCE</scope>
    <source>
        <strain evidence="1">UCBG92.1500</strain>
        <tissue evidence="1">Leaf</tissue>
    </source>
</reference>
<accession>A0AA88R951</accession>
<sequence length="146" mass="16455">MAIARIEQEHRQMLVQNRQRLKPKLTTLHSSEGLLDVWSTVPYGEDMFAAKELQLKMQLQNTTKGNNNMDAYLRSLKSIADSLAAINSPISNKDLVIHALSGLPSEYESFITTVTNNGVAMNFEDLRTKLFLSRTTAAAYSWVIHE</sequence>
<dbReference type="PANTHER" id="PTHR47481">
    <property type="match status" value="1"/>
</dbReference>
<dbReference type="AlphaFoldDB" id="A0AA88R951"/>
<evidence type="ECO:0000313" key="2">
    <source>
        <dbReference type="Proteomes" id="UP001187471"/>
    </source>
</evidence>
<dbReference type="EMBL" id="JAVXUO010001973">
    <property type="protein sequence ID" value="KAK2977570.1"/>
    <property type="molecule type" value="Genomic_DNA"/>
</dbReference>
<name>A0AA88R951_9ASTE</name>
<evidence type="ECO:0000313" key="1">
    <source>
        <dbReference type="EMBL" id="KAK2977570.1"/>
    </source>
</evidence>
<dbReference type="Pfam" id="PF14223">
    <property type="entry name" value="Retrotran_gag_2"/>
    <property type="match status" value="1"/>
</dbReference>
<protein>
    <submittedName>
        <fullName evidence="1">Uncharacterized protein</fullName>
    </submittedName>
</protein>
<comment type="caution">
    <text evidence="1">The sequence shown here is derived from an EMBL/GenBank/DDBJ whole genome shotgun (WGS) entry which is preliminary data.</text>
</comment>
<proteinExistence type="predicted"/>
<gene>
    <name evidence="1" type="ORF">RJ640_002932</name>
</gene>
<organism evidence="1 2">
    <name type="scientific">Escallonia rubra</name>
    <dbReference type="NCBI Taxonomy" id="112253"/>
    <lineage>
        <taxon>Eukaryota</taxon>
        <taxon>Viridiplantae</taxon>
        <taxon>Streptophyta</taxon>
        <taxon>Embryophyta</taxon>
        <taxon>Tracheophyta</taxon>
        <taxon>Spermatophyta</taxon>
        <taxon>Magnoliopsida</taxon>
        <taxon>eudicotyledons</taxon>
        <taxon>Gunneridae</taxon>
        <taxon>Pentapetalae</taxon>
        <taxon>asterids</taxon>
        <taxon>campanulids</taxon>
        <taxon>Escalloniales</taxon>
        <taxon>Escalloniaceae</taxon>
        <taxon>Escallonia</taxon>
    </lineage>
</organism>
<keyword evidence="2" id="KW-1185">Reference proteome</keyword>